<proteinExistence type="predicted"/>
<dbReference type="Proteomes" id="UP001189429">
    <property type="component" value="Unassembled WGS sequence"/>
</dbReference>
<reference evidence="1" key="1">
    <citation type="submission" date="2023-10" db="EMBL/GenBank/DDBJ databases">
        <authorList>
            <person name="Chen Y."/>
            <person name="Shah S."/>
            <person name="Dougan E. K."/>
            <person name="Thang M."/>
            <person name="Chan C."/>
        </authorList>
    </citation>
    <scope>NUCLEOTIDE SEQUENCE [LARGE SCALE GENOMIC DNA]</scope>
</reference>
<evidence type="ECO:0000313" key="2">
    <source>
        <dbReference type="Proteomes" id="UP001189429"/>
    </source>
</evidence>
<protein>
    <submittedName>
        <fullName evidence="1">Uncharacterized protein</fullName>
    </submittedName>
</protein>
<accession>A0ABN9WH22</accession>
<sequence length="163" mass="17566">CLFVCPRAPLPPSIVQRAARTPCGSLALAGRAVSRGAGGGLPIRPRRAVRLSAQSLQAGQPESEEVISDRARWSPCCSIPTGAATSSRTCCAFASCATFRTPPTATYLWCCLTARHAREAKRLPPIICQDRGFTDDERFMLMSNGWRSIDEPHVSYAALAFLA</sequence>
<dbReference type="EMBL" id="CAUYUJ010018576">
    <property type="protein sequence ID" value="CAK0884707.1"/>
    <property type="molecule type" value="Genomic_DNA"/>
</dbReference>
<keyword evidence="2" id="KW-1185">Reference proteome</keyword>
<organism evidence="1 2">
    <name type="scientific">Prorocentrum cordatum</name>
    <dbReference type="NCBI Taxonomy" id="2364126"/>
    <lineage>
        <taxon>Eukaryota</taxon>
        <taxon>Sar</taxon>
        <taxon>Alveolata</taxon>
        <taxon>Dinophyceae</taxon>
        <taxon>Prorocentrales</taxon>
        <taxon>Prorocentraceae</taxon>
        <taxon>Prorocentrum</taxon>
    </lineage>
</organism>
<name>A0ABN9WH22_9DINO</name>
<gene>
    <name evidence="1" type="ORF">PCOR1329_LOCUS66532</name>
</gene>
<comment type="caution">
    <text evidence="1">The sequence shown here is derived from an EMBL/GenBank/DDBJ whole genome shotgun (WGS) entry which is preliminary data.</text>
</comment>
<feature type="non-terminal residue" evidence="1">
    <location>
        <position position="1"/>
    </location>
</feature>
<evidence type="ECO:0000313" key="1">
    <source>
        <dbReference type="EMBL" id="CAK0884707.1"/>
    </source>
</evidence>